<feature type="chain" id="PRO_5042958464" evidence="2">
    <location>
        <begin position="20"/>
        <end position="150"/>
    </location>
</feature>
<gene>
    <name evidence="3" type="ORF">N657DRAFT_322247</name>
</gene>
<feature type="compositionally biased region" description="Basic and acidic residues" evidence="1">
    <location>
        <begin position="108"/>
        <end position="120"/>
    </location>
</feature>
<dbReference type="GeneID" id="87823574"/>
<feature type="signal peptide" evidence="2">
    <location>
        <begin position="1"/>
        <end position="19"/>
    </location>
</feature>
<evidence type="ECO:0000313" key="3">
    <source>
        <dbReference type="EMBL" id="KAK4118993.1"/>
    </source>
</evidence>
<dbReference type="AlphaFoldDB" id="A0AAN6TQV4"/>
<accession>A0AAN6TQV4</accession>
<keyword evidence="2" id="KW-0732">Signal</keyword>
<comment type="caution">
    <text evidence="3">The sequence shown here is derived from an EMBL/GenBank/DDBJ whole genome shotgun (WGS) entry which is preliminary data.</text>
</comment>
<evidence type="ECO:0000256" key="2">
    <source>
        <dbReference type="SAM" id="SignalP"/>
    </source>
</evidence>
<name>A0AAN6TQV4_9PEZI</name>
<keyword evidence="4" id="KW-1185">Reference proteome</keyword>
<reference evidence="3" key="2">
    <citation type="submission" date="2023-05" db="EMBL/GenBank/DDBJ databases">
        <authorList>
            <consortium name="Lawrence Berkeley National Laboratory"/>
            <person name="Steindorff A."/>
            <person name="Hensen N."/>
            <person name="Bonometti L."/>
            <person name="Westerberg I."/>
            <person name="Brannstrom I.O."/>
            <person name="Guillou S."/>
            <person name="Cros-Aarteil S."/>
            <person name="Calhoun S."/>
            <person name="Haridas S."/>
            <person name="Kuo A."/>
            <person name="Mondo S."/>
            <person name="Pangilinan J."/>
            <person name="Riley R."/>
            <person name="Labutti K."/>
            <person name="Andreopoulos B."/>
            <person name="Lipzen A."/>
            <person name="Chen C."/>
            <person name="Yanf M."/>
            <person name="Daum C."/>
            <person name="Ng V."/>
            <person name="Clum A."/>
            <person name="Ohm R."/>
            <person name="Martin F."/>
            <person name="Silar P."/>
            <person name="Natvig D."/>
            <person name="Lalanne C."/>
            <person name="Gautier V."/>
            <person name="Ament-Velasquez S.L."/>
            <person name="Kruys A."/>
            <person name="Hutchinson M.I."/>
            <person name="Powell A.J."/>
            <person name="Barry K."/>
            <person name="Miller A.N."/>
            <person name="Grigoriev I.V."/>
            <person name="Debuchy R."/>
            <person name="Gladieux P."/>
            <person name="Thoren M.H."/>
            <person name="Johannesson H."/>
        </authorList>
    </citation>
    <scope>NUCLEOTIDE SEQUENCE</scope>
    <source>
        <strain evidence="3">CBS 731.68</strain>
    </source>
</reference>
<dbReference type="RefSeq" id="XP_062642766.1">
    <property type="nucleotide sequence ID" value="XM_062786805.1"/>
</dbReference>
<evidence type="ECO:0000313" key="4">
    <source>
        <dbReference type="Proteomes" id="UP001302602"/>
    </source>
</evidence>
<feature type="region of interest" description="Disordered" evidence="1">
    <location>
        <begin position="105"/>
        <end position="127"/>
    </location>
</feature>
<dbReference type="EMBL" id="MU853255">
    <property type="protein sequence ID" value="KAK4118993.1"/>
    <property type="molecule type" value="Genomic_DNA"/>
</dbReference>
<reference evidence="3" key="1">
    <citation type="journal article" date="2023" name="Mol. Phylogenet. Evol.">
        <title>Genome-scale phylogeny and comparative genomics of the fungal order Sordariales.</title>
        <authorList>
            <person name="Hensen N."/>
            <person name="Bonometti L."/>
            <person name="Westerberg I."/>
            <person name="Brannstrom I.O."/>
            <person name="Guillou S."/>
            <person name="Cros-Aarteil S."/>
            <person name="Calhoun S."/>
            <person name="Haridas S."/>
            <person name="Kuo A."/>
            <person name="Mondo S."/>
            <person name="Pangilinan J."/>
            <person name="Riley R."/>
            <person name="LaButti K."/>
            <person name="Andreopoulos B."/>
            <person name="Lipzen A."/>
            <person name="Chen C."/>
            <person name="Yan M."/>
            <person name="Daum C."/>
            <person name="Ng V."/>
            <person name="Clum A."/>
            <person name="Steindorff A."/>
            <person name="Ohm R.A."/>
            <person name="Martin F."/>
            <person name="Silar P."/>
            <person name="Natvig D.O."/>
            <person name="Lalanne C."/>
            <person name="Gautier V."/>
            <person name="Ament-Velasquez S.L."/>
            <person name="Kruys A."/>
            <person name="Hutchinson M.I."/>
            <person name="Powell A.J."/>
            <person name="Barry K."/>
            <person name="Miller A.N."/>
            <person name="Grigoriev I.V."/>
            <person name="Debuchy R."/>
            <person name="Gladieux P."/>
            <person name="Hiltunen Thoren M."/>
            <person name="Johannesson H."/>
        </authorList>
    </citation>
    <scope>NUCLEOTIDE SEQUENCE</scope>
    <source>
        <strain evidence="3">CBS 731.68</strain>
    </source>
</reference>
<evidence type="ECO:0000256" key="1">
    <source>
        <dbReference type="SAM" id="MobiDB-lite"/>
    </source>
</evidence>
<organism evidence="3 4">
    <name type="scientific">Parathielavia appendiculata</name>
    <dbReference type="NCBI Taxonomy" id="2587402"/>
    <lineage>
        <taxon>Eukaryota</taxon>
        <taxon>Fungi</taxon>
        <taxon>Dikarya</taxon>
        <taxon>Ascomycota</taxon>
        <taxon>Pezizomycotina</taxon>
        <taxon>Sordariomycetes</taxon>
        <taxon>Sordariomycetidae</taxon>
        <taxon>Sordariales</taxon>
        <taxon>Chaetomiaceae</taxon>
        <taxon>Parathielavia</taxon>
    </lineage>
</organism>
<sequence length="150" mass="16655">MYLCAVGCWLIFALEWCRTKKEPSQYRAMPRRNWRLALTVKKPPDTVGQVGIASSRGFGRPLLYESWPKITEAHLGPSPLQSLLSIVPGSPLLSYGQLFVGSGASSNERLRKDGREDGRKSVAPLPFRRSLLISPHFTSFQREGGGGRRG</sequence>
<proteinExistence type="predicted"/>
<dbReference type="Proteomes" id="UP001302602">
    <property type="component" value="Unassembled WGS sequence"/>
</dbReference>
<protein>
    <submittedName>
        <fullName evidence="3">Uncharacterized protein</fullName>
    </submittedName>
</protein>